<dbReference type="Proteomes" id="UP001420932">
    <property type="component" value="Unassembled WGS sequence"/>
</dbReference>
<reference evidence="1 2" key="1">
    <citation type="submission" date="2024-01" db="EMBL/GenBank/DDBJ databases">
        <title>Genome assemblies of Stephania.</title>
        <authorList>
            <person name="Yang L."/>
        </authorList>
    </citation>
    <scope>NUCLEOTIDE SEQUENCE [LARGE SCALE GENOMIC DNA]</scope>
    <source>
        <strain evidence="1">YNDBR</strain>
        <tissue evidence="1">Leaf</tissue>
    </source>
</reference>
<evidence type="ECO:0000313" key="1">
    <source>
        <dbReference type="EMBL" id="KAK9107632.1"/>
    </source>
</evidence>
<comment type="caution">
    <text evidence="1">The sequence shown here is derived from an EMBL/GenBank/DDBJ whole genome shotgun (WGS) entry which is preliminary data.</text>
</comment>
<protein>
    <submittedName>
        <fullName evidence="1">Uncharacterized protein</fullName>
    </submittedName>
</protein>
<dbReference type="PANTHER" id="PTHR46741:SF2">
    <property type="entry name" value="RIBOSOMAL PROTEIN L34AE"/>
    <property type="match status" value="1"/>
</dbReference>
<evidence type="ECO:0000313" key="2">
    <source>
        <dbReference type="Proteomes" id="UP001420932"/>
    </source>
</evidence>
<name>A0AAP0FCU5_9MAGN</name>
<organism evidence="1 2">
    <name type="scientific">Stephania yunnanensis</name>
    <dbReference type="NCBI Taxonomy" id="152371"/>
    <lineage>
        <taxon>Eukaryota</taxon>
        <taxon>Viridiplantae</taxon>
        <taxon>Streptophyta</taxon>
        <taxon>Embryophyta</taxon>
        <taxon>Tracheophyta</taxon>
        <taxon>Spermatophyta</taxon>
        <taxon>Magnoliopsida</taxon>
        <taxon>Ranunculales</taxon>
        <taxon>Menispermaceae</taxon>
        <taxon>Menispermoideae</taxon>
        <taxon>Cissampelideae</taxon>
        <taxon>Stephania</taxon>
    </lineage>
</organism>
<dbReference type="EMBL" id="JBBNAF010000010">
    <property type="protein sequence ID" value="KAK9107632.1"/>
    <property type="molecule type" value="Genomic_DNA"/>
</dbReference>
<keyword evidence="2" id="KW-1185">Reference proteome</keyword>
<dbReference type="PANTHER" id="PTHR46741">
    <property type="entry name" value="OS09G0413600 PROTEIN"/>
    <property type="match status" value="1"/>
</dbReference>
<accession>A0AAP0FCU5</accession>
<sequence length="217" mass="25779">MESDPYETRQYNLVAGEFQQFQVLMHRFLENEPFQGPRVQHYIKNRCVLRNLLQVPVIKDDSRDKIGVRRRKDAITCSMLLVIIEESMRVFWDFLRSDKDDNTAIWKGLLSSHVELQDPADSELLLQVQTILQKKERKLKDILRSGNCIVKKFQKSHEERSDQLVFFSQVDLKLVWRVLNMSRLTAEQLVWCHKKLSKINFVHRKIHVEPSFLPFPC</sequence>
<gene>
    <name evidence="1" type="ORF">Syun_023643</name>
</gene>
<dbReference type="Pfam" id="PF07891">
    <property type="entry name" value="DUF1666"/>
    <property type="match status" value="1"/>
</dbReference>
<dbReference type="InterPro" id="IPR012870">
    <property type="entry name" value="DUF1666"/>
</dbReference>
<proteinExistence type="predicted"/>
<dbReference type="AlphaFoldDB" id="A0AAP0FCU5"/>